<dbReference type="InterPro" id="IPR029787">
    <property type="entry name" value="Nucleotide_cyclase"/>
</dbReference>
<dbReference type="InterPro" id="IPR000160">
    <property type="entry name" value="GGDEF_dom"/>
</dbReference>
<dbReference type="Gene3D" id="3.30.70.270">
    <property type="match status" value="1"/>
</dbReference>
<organism evidence="4 5">
    <name type="scientific">Marinitoga aeolica</name>
    <dbReference type="NCBI Taxonomy" id="2809031"/>
    <lineage>
        <taxon>Bacteria</taxon>
        <taxon>Thermotogati</taxon>
        <taxon>Thermotogota</taxon>
        <taxon>Thermotogae</taxon>
        <taxon>Petrotogales</taxon>
        <taxon>Petrotogaceae</taxon>
        <taxon>Marinitoga</taxon>
    </lineage>
</organism>
<evidence type="ECO:0000313" key="4">
    <source>
        <dbReference type="EMBL" id="WGS65542.1"/>
    </source>
</evidence>
<feature type="domain" description="GGDEF" evidence="3">
    <location>
        <begin position="422"/>
        <end position="552"/>
    </location>
</feature>
<keyword evidence="2" id="KW-0812">Transmembrane</keyword>
<keyword evidence="2" id="KW-0472">Membrane</keyword>
<dbReference type="SMART" id="SM00267">
    <property type="entry name" value="GGDEF"/>
    <property type="match status" value="1"/>
</dbReference>
<feature type="transmembrane region" description="Helical" evidence="2">
    <location>
        <begin position="9"/>
        <end position="31"/>
    </location>
</feature>
<dbReference type="PROSITE" id="PS50887">
    <property type="entry name" value="GGDEF"/>
    <property type="match status" value="1"/>
</dbReference>
<dbReference type="EMBL" id="CP069362">
    <property type="protein sequence ID" value="WGS65542.1"/>
    <property type="molecule type" value="Genomic_DNA"/>
</dbReference>
<dbReference type="InterPro" id="IPR050469">
    <property type="entry name" value="Diguanylate_Cyclase"/>
</dbReference>
<proteinExistence type="predicted"/>
<feature type="coiled-coil region" evidence="1">
    <location>
        <begin position="361"/>
        <end position="388"/>
    </location>
</feature>
<dbReference type="PANTHER" id="PTHR45138">
    <property type="entry name" value="REGULATORY COMPONENTS OF SENSORY TRANSDUCTION SYSTEM"/>
    <property type="match status" value="1"/>
</dbReference>
<keyword evidence="5" id="KW-1185">Reference proteome</keyword>
<dbReference type="NCBIfam" id="TIGR00254">
    <property type="entry name" value="GGDEF"/>
    <property type="match status" value="1"/>
</dbReference>
<keyword evidence="1" id="KW-0175">Coiled coil</keyword>
<accession>A0ABY8PSC6</accession>
<dbReference type="Proteomes" id="UP001232493">
    <property type="component" value="Chromosome"/>
</dbReference>
<dbReference type="CDD" id="cd01949">
    <property type="entry name" value="GGDEF"/>
    <property type="match status" value="1"/>
</dbReference>
<dbReference type="RefSeq" id="WP_281000068.1">
    <property type="nucleotide sequence ID" value="NZ_CP069362.1"/>
</dbReference>
<evidence type="ECO:0000313" key="5">
    <source>
        <dbReference type="Proteomes" id="UP001232493"/>
    </source>
</evidence>
<gene>
    <name evidence="4" type="ORF">JRV97_03025</name>
</gene>
<evidence type="ECO:0000259" key="3">
    <source>
        <dbReference type="PROSITE" id="PS50887"/>
    </source>
</evidence>
<keyword evidence="2" id="KW-1133">Transmembrane helix</keyword>
<protein>
    <submittedName>
        <fullName evidence="4">GGDEF domain-containing protein</fullName>
    </submittedName>
</protein>
<dbReference type="InterPro" id="IPR043128">
    <property type="entry name" value="Rev_trsase/Diguanyl_cyclase"/>
</dbReference>
<reference evidence="4 5" key="1">
    <citation type="submission" date="2021-02" db="EMBL/GenBank/DDBJ databases">
        <title>Characterization of Marinitoga sp. nov. str. BP5-C20A.</title>
        <authorList>
            <person name="Erauso G."/>
            <person name="Postec A."/>
        </authorList>
    </citation>
    <scope>NUCLEOTIDE SEQUENCE [LARGE SCALE GENOMIC DNA]</scope>
    <source>
        <strain evidence="4 5">BP5-C20A</strain>
    </source>
</reference>
<evidence type="ECO:0000256" key="2">
    <source>
        <dbReference type="SAM" id="Phobius"/>
    </source>
</evidence>
<feature type="transmembrane region" description="Helical" evidence="2">
    <location>
        <begin position="297"/>
        <end position="320"/>
    </location>
</feature>
<sequence>MNKKRLKDLLFSNSFIIMVILGIIMIIIISVTENILFRHLYNSTIKGSIASISRYYNNGIKYLEFHSSNYEEILSETLDEAYSNYKKNNRQNIFSIPEIKFLKEKQIIKNVNYYIIDKNGIIIETDYTNDLGLNLSLRVPEYWRNLKKKLENDKKFIGKISFEVKTNNPRIYGYKVMENGNIFEVGLLLNEKNIPNFLKDISVIKFNFIEGIYTYNNSYIPFSSDYPLLDNEEKDIFSKLKYSDGEIKDYIIKEKSDGKKVYIYFKWRPSGDEKSFNFAALTKVEINFSDIVKVKNYLIYISMLVIGGFILIFAMVIGYNSRKVEKPLIRLIKNIENGKVEEVETNVLEIDTLIKYYSHLVTTLSKKISEEENELLNLKKKFEMIEKEKELLYDMALKDDLTKLFNKKGSIKVFQKIISNKESFCVIYISLDNYKSVLEQHGKNEANEMILELVGIIKKTIRDRDFVFRIGEEEFLIVLRYLNLEITQKILKRLVDFVKKFNITTDKVYKISISYGLLEYSGQDIESIFIDSKKRMKEMKDKKKELLRRLKNND</sequence>
<dbReference type="PANTHER" id="PTHR45138:SF9">
    <property type="entry name" value="DIGUANYLATE CYCLASE DGCM-RELATED"/>
    <property type="match status" value="1"/>
</dbReference>
<dbReference type="Pfam" id="PF00990">
    <property type="entry name" value="GGDEF"/>
    <property type="match status" value="1"/>
</dbReference>
<name>A0ABY8PSC6_9BACT</name>
<dbReference type="SUPFAM" id="SSF55073">
    <property type="entry name" value="Nucleotide cyclase"/>
    <property type="match status" value="1"/>
</dbReference>
<evidence type="ECO:0000256" key="1">
    <source>
        <dbReference type="SAM" id="Coils"/>
    </source>
</evidence>